<dbReference type="CDD" id="cd00093">
    <property type="entry name" value="HTH_XRE"/>
    <property type="match status" value="1"/>
</dbReference>
<dbReference type="RefSeq" id="WP_382259455.1">
    <property type="nucleotide sequence ID" value="NZ_JBHTBX010000013.1"/>
</dbReference>
<evidence type="ECO:0000313" key="3">
    <source>
        <dbReference type="Proteomes" id="UP001596495"/>
    </source>
</evidence>
<dbReference type="SMART" id="SM00530">
    <property type="entry name" value="HTH_XRE"/>
    <property type="match status" value="1"/>
</dbReference>
<accession>A0ABW2RDB2</accession>
<dbReference type="SUPFAM" id="SSF47413">
    <property type="entry name" value="lambda repressor-like DNA-binding domains"/>
    <property type="match status" value="1"/>
</dbReference>
<dbReference type="PROSITE" id="PS50943">
    <property type="entry name" value="HTH_CROC1"/>
    <property type="match status" value="1"/>
</dbReference>
<dbReference type="Pfam" id="PF13560">
    <property type="entry name" value="HTH_31"/>
    <property type="match status" value="1"/>
</dbReference>
<dbReference type="Proteomes" id="UP001596495">
    <property type="component" value="Unassembled WGS sequence"/>
</dbReference>
<name>A0ABW2RDB2_9BURK</name>
<dbReference type="EMBL" id="JBHTBX010000013">
    <property type="protein sequence ID" value="MFC7436076.1"/>
    <property type="molecule type" value="Genomic_DNA"/>
</dbReference>
<reference evidence="3" key="1">
    <citation type="journal article" date="2019" name="Int. J. Syst. Evol. Microbiol.">
        <title>The Global Catalogue of Microorganisms (GCM) 10K type strain sequencing project: providing services to taxonomists for standard genome sequencing and annotation.</title>
        <authorList>
            <consortium name="The Broad Institute Genomics Platform"/>
            <consortium name="The Broad Institute Genome Sequencing Center for Infectious Disease"/>
            <person name="Wu L."/>
            <person name="Ma J."/>
        </authorList>
    </citation>
    <scope>NUCLEOTIDE SEQUENCE [LARGE SCALE GENOMIC DNA]</scope>
    <source>
        <strain evidence="3">CCUG 54518</strain>
    </source>
</reference>
<dbReference type="InterPro" id="IPR001387">
    <property type="entry name" value="Cro/C1-type_HTH"/>
</dbReference>
<gene>
    <name evidence="2" type="ORF">ACFQNJ_16290</name>
</gene>
<protein>
    <submittedName>
        <fullName evidence="2">Helix-turn-helix domain-containing protein</fullName>
    </submittedName>
</protein>
<keyword evidence="3" id="KW-1185">Reference proteome</keyword>
<feature type="domain" description="HTH cro/C1-type" evidence="1">
    <location>
        <begin position="52"/>
        <end position="106"/>
    </location>
</feature>
<organism evidence="2 3">
    <name type="scientific">Hydrogenophaga bisanensis</name>
    <dbReference type="NCBI Taxonomy" id="439611"/>
    <lineage>
        <taxon>Bacteria</taxon>
        <taxon>Pseudomonadati</taxon>
        <taxon>Pseudomonadota</taxon>
        <taxon>Betaproteobacteria</taxon>
        <taxon>Burkholderiales</taxon>
        <taxon>Comamonadaceae</taxon>
        <taxon>Hydrogenophaga</taxon>
    </lineage>
</organism>
<dbReference type="Gene3D" id="1.10.260.40">
    <property type="entry name" value="lambda repressor-like DNA-binding domains"/>
    <property type="match status" value="1"/>
</dbReference>
<sequence>MATRTRKSHLLLGTDATPSSGTMLGSAHRRIALEAVPLVQELRGADVIGLQVRAHRKKQGLRIDDAAALTGVSVDLMSRLENGAGSVRLDKLMSVLDGLGLTLLVLPKGHELLHHLPTGKVLGSSDTTSSES</sequence>
<comment type="caution">
    <text evidence="2">The sequence shown here is derived from an EMBL/GenBank/DDBJ whole genome shotgun (WGS) entry which is preliminary data.</text>
</comment>
<evidence type="ECO:0000259" key="1">
    <source>
        <dbReference type="PROSITE" id="PS50943"/>
    </source>
</evidence>
<proteinExistence type="predicted"/>
<evidence type="ECO:0000313" key="2">
    <source>
        <dbReference type="EMBL" id="MFC7436076.1"/>
    </source>
</evidence>
<dbReference type="InterPro" id="IPR010982">
    <property type="entry name" value="Lambda_DNA-bd_dom_sf"/>
</dbReference>